<dbReference type="Gene3D" id="2.130.10.10">
    <property type="entry name" value="YVTN repeat-like/Quinoprotein amine dehydrogenase"/>
    <property type="match status" value="3"/>
</dbReference>
<gene>
    <name evidence="5" type="ORF">KFL_001310180</name>
</gene>
<reference evidence="5 6" key="1">
    <citation type="journal article" date="2014" name="Nat. Commun.">
        <title>Klebsormidium flaccidum genome reveals primary factors for plant terrestrial adaptation.</title>
        <authorList>
            <person name="Hori K."/>
            <person name="Maruyama F."/>
            <person name="Fujisawa T."/>
            <person name="Togashi T."/>
            <person name="Yamamoto N."/>
            <person name="Seo M."/>
            <person name="Sato S."/>
            <person name="Yamada T."/>
            <person name="Mori H."/>
            <person name="Tajima N."/>
            <person name="Moriyama T."/>
            <person name="Ikeuchi M."/>
            <person name="Watanabe M."/>
            <person name="Wada H."/>
            <person name="Kobayashi K."/>
            <person name="Saito M."/>
            <person name="Masuda T."/>
            <person name="Sasaki-Sekimoto Y."/>
            <person name="Mashiguchi K."/>
            <person name="Awai K."/>
            <person name="Shimojima M."/>
            <person name="Masuda S."/>
            <person name="Iwai M."/>
            <person name="Nobusawa T."/>
            <person name="Narise T."/>
            <person name="Kondo S."/>
            <person name="Saito H."/>
            <person name="Sato R."/>
            <person name="Murakawa M."/>
            <person name="Ihara Y."/>
            <person name="Oshima-Yamada Y."/>
            <person name="Ohtaka K."/>
            <person name="Satoh M."/>
            <person name="Sonobe K."/>
            <person name="Ishii M."/>
            <person name="Ohtani R."/>
            <person name="Kanamori-Sato M."/>
            <person name="Honoki R."/>
            <person name="Miyazaki D."/>
            <person name="Mochizuki H."/>
            <person name="Umetsu J."/>
            <person name="Higashi K."/>
            <person name="Shibata D."/>
            <person name="Kamiya Y."/>
            <person name="Sato N."/>
            <person name="Nakamura Y."/>
            <person name="Tabata S."/>
            <person name="Ida S."/>
            <person name="Kurokawa K."/>
            <person name="Ohta H."/>
        </authorList>
    </citation>
    <scope>NUCLEOTIDE SEQUENCE [LARGE SCALE GENOMIC DNA]</scope>
    <source>
        <strain evidence="5 6">NIES-2285</strain>
    </source>
</reference>
<dbReference type="STRING" id="105231.A0A1Y1I4F2"/>
<sequence length="757" mass="80865">MKAAAKQIALEAAKRAANEGGKLAFEAAVEQPLRLLGDAAEAGCQLTPLGLFNMGLGIVNLAVGATGLGVGIFNAYQVLKVKKDLGLLQIQTASIGVKTLEGLEKNAAEVRRVGAGLSADISKLSSQLGGLVIAEGKQTRVALEEMKAQLDLRLDRVDLAMGWVGKMVTKLAEKQGALSQQLAELQEGVRGLHALHKSAEHEEFQTSITLVADLYRDVLFQLQSGGCGSVECQELQREAKKLAAWTLPRLRRYAPGDLRRAPFMVAQVYALVAEVDARVLGEMLKLGANAQEGPVTVQSRQRPLCVQKLATLAHEVEMEARALLDTHASSPYALAVDVAPILSQYALLHRSIEAKQGVGRPVVFELHEASLAVAGPQVAVSWNDGLTNMRILSSVLASAGKDGGGSEWLEVRTVADVLWLAEVLEKPFEECQLADMRGVRKQVLLDALGVPQGLGDGCALEGDGLAALRTLAMPRLRESVEGAVNASFGSLETPLVMPTWPEVAGIVKEALQRLAVVDAERAEEEAQEHGKLLASVSYDTTVVVWDWAAGLPVRTLEASTDSQIAWSPDGQTLATASNDGTVGLWSVETGQRLHEWKAGDGPFWQACVAWSPNGGLLGIGKYEGIDIWDSRTGARVKQMEGHTSQITGLAWQPEGNMLASASWDKTAKVWDVPSGQPVQTITAHTKTTRSVCWSPDGRKLATAADDGLGYLWDLTDVAHSLRKLAGHSKGIYSVAWSPNGQTVATASEDTTVGLWQA</sequence>
<dbReference type="InterPro" id="IPR001680">
    <property type="entry name" value="WD40_rpt"/>
</dbReference>
<feature type="repeat" description="WD" evidence="3">
    <location>
        <begin position="639"/>
        <end position="680"/>
    </location>
</feature>
<dbReference type="PROSITE" id="PS50294">
    <property type="entry name" value="WD_REPEATS_REGION"/>
    <property type="match status" value="4"/>
</dbReference>
<evidence type="ECO:0000256" key="1">
    <source>
        <dbReference type="ARBA" id="ARBA00022574"/>
    </source>
</evidence>
<proteinExistence type="predicted"/>
<feature type="repeat" description="WD" evidence="3">
    <location>
        <begin position="681"/>
        <end position="714"/>
    </location>
</feature>
<dbReference type="PROSITE" id="PS50082">
    <property type="entry name" value="WD_REPEATS_2"/>
    <property type="match status" value="4"/>
</dbReference>
<dbReference type="OrthoDB" id="1367865at2759"/>
<dbReference type="EMBL" id="DF237080">
    <property type="protein sequence ID" value="GAQ82988.1"/>
    <property type="molecule type" value="Genomic_DNA"/>
</dbReference>
<dbReference type="InterPro" id="IPR024977">
    <property type="entry name" value="Apc4-like_WD40_dom"/>
</dbReference>
<dbReference type="GO" id="GO:0003743">
    <property type="term" value="F:translation initiation factor activity"/>
    <property type="evidence" value="ECO:0007669"/>
    <property type="project" value="UniProtKB-KW"/>
</dbReference>
<dbReference type="PROSITE" id="PS00678">
    <property type="entry name" value="WD_REPEATS_1"/>
    <property type="match status" value="1"/>
</dbReference>
<feature type="domain" description="Anaphase-promoting complex subunit 4-like WD40" evidence="4">
    <location>
        <begin position="563"/>
        <end position="611"/>
    </location>
</feature>
<dbReference type="SUPFAM" id="SSF50978">
    <property type="entry name" value="WD40 repeat-like"/>
    <property type="match status" value="1"/>
</dbReference>
<keyword evidence="1 3" id="KW-0853">WD repeat</keyword>
<name>A0A1Y1I4F2_KLENI</name>
<evidence type="ECO:0000256" key="3">
    <source>
        <dbReference type="PROSITE-ProRule" id="PRU00221"/>
    </source>
</evidence>
<organism evidence="5 6">
    <name type="scientific">Klebsormidium nitens</name>
    <name type="common">Green alga</name>
    <name type="synonym">Ulothrix nitens</name>
    <dbReference type="NCBI Taxonomy" id="105231"/>
    <lineage>
        <taxon>Eukaryota</taxon>
        <taxon>Viridiplantae</taxon>
        <taxon>Streptophyta</taxon>
        <taxon>Klebsormidiophyceae</taxon>
        <taxon>Klebsormidiales</taxon>
        <taxon>Klebsormidiaceae</taxon>
        <taxon>Klebsormidium</taxon>
    </lineage>
</organism>
<keyword evidence="2" id="KW-0677">Repeat</keyword>
<keyword evidence="5" id="KW-0396">Initiation factor</keyword>
<dbReference type="Pfam" id="PF12894">
    <property type="entry name" value="ANAPC4_WD40"/>
    <property type="match status" value="1"/>
</dbReference>
<evidence type="ECO:0000313" key="5">
    <source>
        <dbReference type="EMBL" id="GAQ82988.1"/>
    </source>
</evidence>
<evidence type="ECO:0000256" key="2">
    <source>
        <dbReference type="ARBA" id="ARBA00022737"/>
    </source>
</evidence>
<dbReference type="PRINTS" id="PR00320">
    <property type="entry name" value="GPROTEINBRPT"/>
</dbReference>
<dbReference type="PANTHER" id="PTHR19879">
    <property type="entry name" value="TRANSCRIPTION INITIATION FACTOR TFIID"/>
    <property type="match status" value="1"/>
</dbReference>
<feature type="repeat" description="WD" evidence="3">
    <location>
        <begin position="724"/>
        <end position="757"/>
    </location>
</feature>
<accession>A0A1Y1I4F2</accession>
<dbReference type="InterPro" id="IPR015943">
    <property type="entry name" value="WD40/YVTN_repeat-like_dom_sf"/>
</dbReference>
<evidence type="ECO:0000259" key="4">
    <source>
        <dbReference type="Pfam" id="PF12894"/>
    </source>
</evidence>
<dbReference type="InterPro" id="IPR036322">
    <property type="entry name" value="WD40_repeat_dom_sf"/>
</dbReference>
<keyword evidence="6" id="KW-1185">Reference proteome</keyword>
<dbReference type="SMART" id="SM00320">
    <property type="entry name" value="WD40"/>
    <property type="match status" value="6"/>
</dbReference>
<dbReference type="Proteomes" id="UP000054558">
    <property type="component" value="Unassembled WGS sequence"/>
</dbReference>
<protein>
    <submittedName>
        <fullName evidence="5">Transcription initiation factor TFIID subunit 5</fullName>
    </submittedName>
</protein>
<evidence type="ECO:0000313" key="6">
    <source>
        <dbReference type="Proteomes" id="UP000054558"/>
    </source>
</evidence>
<dbReference type="InterPro" id="IPR019775">
    <property type="entry name" value="WD40_repeat_CS"/>
</dbReference>
<dbReference type="InterPro" id="IPR020472">
    <property type="entry name" value="WD40_PAC1"/>
</dbReference>
<dbReference type="AlphaFoldDB" id="A0A1Y1I4F2"/>
<dbReference type="Pfam" id="PF00400">
    <property type="entry name" value="WD40"/>
    <property type="match status" value="3"/>
</dbReference>
<keyword evidence="5" id="KW-0648">Protein biosynthesis</keyword>
<feature type="repeat" description="WD" evidence="3">
    <location>
        <begin position="564"/>
        <end position="595"/>
    </location>
</feature>
<dbReference type="PANTHER" id="PTHR19879:SF9">
    <property type="entry name" value="TRANSCRIPTION INITIATION FACTOR TFIID SUBUNIT 5"/>
    <property type="match status" value="1"/>
</dbReference>
<dbReference type="CDD" id="cd00200">
    <property type="entry name" value="WD40"/>
    <property type="match status" value="1"/>
</dbReference>